<dbReference type="EMBL" id="LMTZ01000063">
    <property type="protein sequence ID" value="KST68456.1"/>
    <property type="molecule type" value="Genomic_DNA"/>
</dbReference>
<organism evidence="2 3">
    <name type="scientific">Mastigocoleus testarum BC008</name>
    <dbReference type="NCBI Taxonomy" id="371196"/>
    <lineage>
        <taxon>Bacteria</taxon>
        <taxon>Bacillati</taxon>
        <taxon>Cyanobacteriota</taxon>
        <taxon>Cyanophyceae</taxon>
        <taxon>Nostocales</taxon>
        <taxon>Hapalosiphonaceae</taxon>
        <taxon>Mastigocoleus</taxon>
    </lineage>
</organism>
<keyword evidence="3" id="KW-1185">Reference proteome</keyword>
<accession>A0A0V7ZVA9</accession>
<gene>
    <name evidence="2" type="ORF">BC008_00875</name>
    <name evidence="1" type="ORF">BC008_18240</name>
</gene>
<dbReference type="InterPro" id="IPR023534">
    <property type="entry name" value="Rof/RNase_P-like"/>
</dbReference>
<evidence type="ECO:0008006" key="4">
    <source>
        <dbReference type="Google" id="ProtNLM"/>
    </source>
</evidence>
<dbReference type="Gene3D" id="2.30.30.400">
    <property type="entry name" value="Rof-like"/>
    <property type="match status" value="1"/>
</dbReference>
<dbReference type="InterPro" id="IPR038626">
    <property type="entry name" value="Rof-like_sf"/>
</dbReference>
<reference evidence="2 3" key="1">
    <citation type="journal article" date="2015" name="Genome Announc.">
        <title>Draft Genome of the Euendolithic (true boring) Cyanobacterium Mastigocoleus testarum strain BC008.</title>
        <authorList>
            <person name="Guida B.S."/>
            <person name="Garcia-Pichel F."/>
        </authorList>
    </citation>
    <scope>NUCLEOTIDE SEQUENCE [LARGE SCALE GENOMIC DNA]</scope>
    <source>
        <strain evidence="2 3">BC008</strain>
    </source>
</reference>
<evidence type="ECO:0000313" key="3">
    <source>
        <dbReference type="Proteomes" id="UP000053372"/>
    </source>
</evidence>
<evidence type="ECO:0000313" key="2">
    <source>
        <dbReference type="EMBL" id="KST68456.1"/>
    </source>
</evidence>
<sequence>MNKYKLVDCNFHDELEALAILRQLCKIIYQTEDDTILEVDSQIVDVYAANQEEFLKLKDGNEIRLDRLISVNGKSIQFAC</sequence>
<evidence type="ECO:0000313" key="1">
    <source>
        <dbReference type="EMBL" id="KST64568.1"/>
    </source>
</evidence>
<comment type="caution">
    <text evidence="2">The sequence shown here is derived from an EMBL/GenBank/DDBJ whole genome shotgun (WGS) entry which is preliminary data.</text>
</comment>
<dbReference type="AlphaFoldDB" id="A0A0V7ZVA9"/>
<dbReference type="EMBL" id="LMTZ01000119">
    <property type="protein sequence ID" value="KST64568.1"/>
    <property type="molecule type" value="Genomic_DNA"/>
</dbReference>
<dbReference type="OrthoDB" id="5344363at2"/>
<dbReference type="Proteomes" id="UP000053372">
    <property type="component" value="Unassembled WGS sequence"/>
</dbReference>
<dbReference type="SUPFAM" id="SSF101744">
    <property type="entry name" value="Rof/RNase P subunit-like"/>
    <property type="match status" value="1"/>
</dbReference>
<protein>
    <recommendedName>
        <fullName evidence="4">Rho-binding antiterminator</fullName>
    </recommendedName>
</protein>
<dbReference type="RefSeq" id="WP_027846386.1">
    <property type="nucleotide sequence ID" value="NZ_LMTZ01000063.1"/>
</dbReference>
<proteinExistence type="predicted"/>
<name>A0A0V7ZVA9_9CYAN</name>